<sequence>MDINYSRLLTIPSAEYNTNQVYYIKPKFPNDTVTYYVDCRNILPGIKSVDVVGQGLSITGIYFDGTFTSTGVLSSQTSGTIFSFTASGGADNTTYPITAVVTDINGDQFTILMNLYVSSSQLISSNPPMVLGPPGSNGVGISDVSINSNGQLVISKTDGSSDTLPMDVVVQFAANSAAQNIGTSFDEIQKAATSSTEAAQQVSNSQSLIEQIQSVVEQNANNVSTAAQQVSLDSSTASSAAQSAKAITVGASDILSKNTALASMVVNNPESFTNKGAWDAKQNNPALTGSNGTEGDLYIVTVAGATSLDGNNVWNLLDGIWFHNGVWNRLPMAGYPTVAQVFQGLDGIISDGITLDSRTNGALTIKDLLGYILTSIDSSGNISTNGDKLLLGTTLLDCNSSSDYIISQRDEMGNIAWGIRTDGSPAFPNNASSADLGPISIRTDGNPAGITIKDQNGFILLDTSGYYSIKSGDFTTEEIAERDRMQLARSASTMAGPGDLLRARPVWDISVSYALGQSEMMGFVSLPALSLTQPYDNITFGEDPRGFDFSIDNAQWTPRGGDASPKPLVAVNVDSNTYNTLSIPASLVYKPSTVDVVVPTVTSGNPQIQINTTDTSIDFTTGFSVGQTIQCAGFTGAAASNNESGGLWYSNYITLTAVSAQSITGTCDGVWWAWNPVAVTGATGVSIAPMRNTRDFGEQQSIAALNFFRGLQLGYRGLPSDPNHLLALVSCCVSGTTIEQLSKGYSIPLFDRISQSAIIAKGQADNSKSTIGCFLLEFCQGGSNTNTDYDTYYPLLAQYFEDVKSVLKTEFGQNIDPFIEIVPISGMNLPSTGIMDVCRAQVDYVLATPGAYIPTVGYPAIDYGPHYSSNGERYVGAMRAKVRHRVITQGLAWKPLIMEKATLRGRTILIDCHVPYAPIRVLPTWEGQAQNTRTDLGFGVYDVTTNNKIDISSVSVVGDTQIEIVLTSDPENTVWVTYGDSNHNGSGNIYDSDPAVSSDVYEWVEGNGAPYSENISEYVGNPYALPNPMINYAIKSISG</sequence>
<dbReference type="OrthoDB" id="184803at2"/>
<name>A0A1Y0Y2T9_ACEPA</name>
<dbReference type="RefSeq" id="WP_157668628.1">
    <property type="nucleotide sequence ID" value="NZ_CP021514.1"/>
</dbReference>
<geneLocation type="plasmid" evidence="2">
    <name>pap1342-5</name>
</geneLocation>
<dbReference type="SUPFAM" id="SSF52266">
    <property type="entry name" value="SGNH hydrolase"/>
    <property type="match status" value="1"/>
</dbReference>
<dbReference type="GO" id="GO:0016788">
    <property type="term" value="F:hydrolase activity, acting on ester bonds"/>
    <property type="evidence" value="ECO:0007669"/>
    <property type="project" value="UniProtKB-ARBA"/>
</dbReference>
<evidence type="ECO:0008006" key="3">
    <source>
        <dbReference type="Google" id="ProtNLM"/>
    </source>
</evidence>
<evidence type="ECO:0000313" key="1">
    <source>
        <dbReference type="EMBL" id="ARW49510.1"/>
    </source>
</evidence>
<keyword evidence="1" id="KW-0614">Plasmid</keyword>
<dbReference type="InterPro" id="IPR036514">
    <property type="entry name" value="SGNH_hydro_sf"/>
</dbReference>
<accession>A0A1Y0Y2T9</accession>
<protein>
    <recommendedName>
        <fullName evidence="3">Sialate O-acetylesterase domain-containing protein</fullName>
    </recommendedName>
</protein>
<dbReference type="Gene3D" id="3.40.50.1110">
    <property type="entry name" value="SGNH hydrolase"/>
    <property type="match status" value="1"/>
</dbReference>
<dbReference type="AlphaFoldDB" id="A0A1Y0Y2T9"/>
<proteinExistence type="predicted"/>
<gene>
    <name evidence="1" type="ORF">S1001342_03220</name>
</gene>
<dbReference type="EMBL" id="CP021514">
    <property type="protein sequence ID" value="ARW49510.1"/>
    <property type="molecule type" value="Genomic_DNA"/>
</dbReference>
<evidence type="ECO:0000313" key="2">
    <source>
        <dbReference type="Proteomes" id="UP000196205"/>
    </source>
</evidence>
<organism evidence="1 2">
    <name type="scientific">Acetobacter pasteurianus subsp. pasteurianus</name>
    <dbReference type="NCBI Taxonomy" id="481145"/>
    <lineage>
        <taxon>Bacteria</taxon>
        <taxon>Pseudomonadati</taxon>
        <taxon>Pseudomonadota</taxon>
        <taxon>Alphaproteobacteria</taxon>
        <taxon>Acetobacterales</taxon>
        <taxon>Acetobacteraceae</taxon>
        <taxon>Acetobacter</taxon>
    </lineage>
</organism>
<dbReference type="Proteomes" id="UP000196205">
    <property type="component" value="Plasmid pAP1342-5"/>
</dbReference>
<reference evidence="1 2" key="1">
    <citation type="submission" date="2017-05" db="EMBL/GenBank/DDBJ databases">
        <title>Genome sequence of Acetobacter pasteurianus subsp. pasteurianus strain SRCM101342.</title>
        <authorList>
            <person name="Cho S.H."/>
        </authorList>
    </citation>
    <scope>NUCLEOTIDE SEQUENCE [LARGE SCALE GENOMIC DNA]</scope>
    <source>
        <strain evidence="1 2">SRCM101342</strain>
        <plasmid evidence="2">pap1342-5</plasmid>
    </source>
</reference>